<organism evidence="2 3">
    <name type="scientific">Sphaerisporangium melleum</name>
    <dbReference type="NCBI Taxonomy" id="321316"/>
    <lineage>
        <taxon>Bacteria</taxon>
        <taxon>Bacillati</taxon>
        <taxon>Actinomycetota</taxon>
        <taxon>Actinomycetes</taxon>
        <taxon>Streptosporangiales</taxon>
        <taxon>Streptosporangiaceae</taxon>
        <taxon>Sphaerisporangium</taxon>
    </lineage>
</organism>
<protein>
    <recommendedName>
        <fullName evidence="1">DUF397 domain-containing protein</fullName>
    </recommendedName>
</protein>
<evidence type="ECO:0000313" key="3">
    <source>
        <dbReference type="Proteomes" id="UP000645217"/>
    </source>
</evidence>
<reference evidence="2" key="2">
    <citation type="submission" date="2020-09" db="EMBL/GenBank/DDBJ databases">
        <authorList>
            <person name="Sun Q."/>
            <person name="Ohkuma M."/>
        </authorList>
    </citation>
    <scope>NUCLEOTIDE SEQUENCE</scope>
    <source>
        <strain evidence="2">JCM 13064</strain>
    </source>
</reference>
<accession>A0A917QYX8</accession>
<proteinExistence type="predicted"/>
<sequence>MKDVTQGVDVDISRLQWRKSSRSSGQGGNCVEVASVGGSEASDLEVSTESLRFVRDSKRPDSALLAFSAHEWSAFLSGIKEGRLGAADRA</sequence>
<evidence type="ECO:0000259" key="1">
    <source>
        <dbReference type="Pfam" id="PF04149"/>
    </source>
</evidence>
<name>A0A917QYX8_9ACTN</name>
<dbReference type="Proteomes" id="UP000645217">
    <property type="component" value="Unassembled WGS sequence"/>
</dbReference>
<evidence type="ECO:0000313" key="2">
    <source>
        <dbReference type="EMBL" id="GGK76080.1"/>
    </source>
</evidence>
<reference evidence="2" key="1">
    <citation type="journal article" date="2014" name="Int. J. Syst. Evol. Microbiol.">
        <title>Complete genome sequence of Corynebacterium casei LMG S-19264T (=DSM 44701T), isolated from a smear-ripened cheese.</title>
        <authorList>
            <consortium name="US DOE Joint Genome Institute (JGI-PGF)"/>
            <person name="Walter F."/>
            <person name="Albersmeier A."/>
            <person name="Kalinowski J."/>
            <person name="Ruckert C."/>
        </authorList>
    </citation>
    <scope>NUCLEOTIDE SEQUENCE</scope>
    <source>
        <strain evidence="2">JCM 13064</strain>
    </source>
</reference>
<gene>
    <name evidence="2" type="ORF">GCM10007964_18620</name>
</gene>
<comment type="caution">
    <text evidence="2">The sequence shown here is derived from an EMBL/GenBank/DDBJ whole genome shotgun (WGS) entry which is preliminary data.</text>
</comment>
<dbReference type="AlphaFoldDB" id="A0A917QYX8"/>
<dbReference type="InterPro" id="IPR007278">
    <property type="entry name" value="DUF397"/>
</dbReference>
<dbReference type="EMBL" id="BMNT01000008">
    <property type="protein sequence ID" value="GGK76080.1"/>
    <property type="molecule type" value="Genomic_DNA"/>
</dbReference>
<dbReference type="RefSeq" id="WP_189162541.1">
    <property type="nucleotide sequence ID" value="NZ_JBHMEE010000006.1"/>
</dbReference>
<dbReference type="Pfam" id="PF04149">
    <property type="entry name" value="DUF397"/>
    <property type="match status" value="1"/>
</dbReference>
<keyword evidence="3" id="KW-1185">Reference proteome</keyword>
<feature type="domain" description="DUF397" evidence="1">
    <location>
        <begin position="15"/>
        <end position="80"/>
    </location>
</feature>